<evidence type="ECO:0000256" key="6">
    <source>
        <dbReference type="HAMAP-Rule" id="MF_00337"/>
    </source>
</evidence>
<evidence type="ECO:0000256" key="2">
    <source>
        <dbReference type="ARBA" id="ARBA00022490"/>
    </source>
</evidence>
<evidence type="ECO:0000256" key="1">
    <source>
        <dbReference type="ARBA" id="ARBA00009998"/>
    </source>
</evidence>
<evidence type="ECO:0000313" key="9">
    <source>
        <dbReference type="Proteomes" id="UP000008460"/>
    </source>
</evidence>
<dbReference type="RefSeq" id="WP_013772067.1">
    <property type="nucleotide sequence ID" value="NC_015514.1"/>
</dbReference>
<dbReference type="GO" id="GO:0009318">
    <property type="term" value="C:exodeoxyribonuclease VII complex"/>
    <property type="evidence" value="ECO:0007669"/>
    <property type="project" value="UniProtKB-UniRule"/>
</dbReference>
<keyword evidence="3 6" id="KW-0540">Nuclease</keyword>
<dbReference type="PANTHER" id="PTHR34137:SF1">
    <property type="entry name" value="EXODEOXYRIBONUCLEASE 7 SMALL SUBUNIT"/>
    <property type="match status" value="1"/>
</dbReference>
<feature type="region of interest" description="Disordered" evidence="7">
    <location>
        <begin position="82"/>
        <end position="101"/>
    </location>
</feature>
<keyword evidence="9" id="KW-1185">Reference proteome</keyword>
<organism evidence="8 9">
    <name type="scientific">Cellulomonas fimi (strain ATCC 484 / DSM 20113 / JCM 1341 / CCUG 24087 / LMG 16345 / NBRC 15513 / NCIMB 8980 / NCTC 7547 / NRS-133)</name>
    <dbReference type="NCBI Taxonomy" id="590998"/>
    <lineage>
        <taxon>Bacteria</taxon>
        <taxon>Bacillati</taxon>
        <taxon>Actinomycetota</taxon>
        <taxon>Actinomycetes</taxon>
        <taxon>Micrococcales</taxon>
        <taxon>Cellulomonadaceae</taxon>
        <taxon>Cellulomonas</taxon>
    </lineage>
</organism>
<evidence type="ECO:0000313" key="8">
    <source>
        <dbReference type="EMBL" id="AEE47041.1"/>
    </source>
</evidence>
<keyword evidence="5 6" id="KW-0269">Exonuclease</keyword>
<evidence type="ECO:0000256" key="3">
    <source>
        <dbReference type="ARBA" id="ARBA00022722"/>
    </source>
</evidence>
<feature type="compositionally biased region" description="Low complexity" evidence="7">
    <location>
        <begin position="1"/>
        <end position="11"/>
    </location>
</feature>
<dbReference type="Pfam" id="PF02609">
    <property type="entry name" value="Exonuc_VII_S"/>
    <property type="match status" value="1"/>
</dbReference>
<dbReference type="EMBL" id="CP002666">
    <property type="protein sequence ID" value="AEE47041.1"/>
    <property type="molecule type" value="Genomic_DNA"/>
</dbReference>
<comment type="similarity">
    <text evidence="1 6">Belongs to the XseB family.</text>
</comment>
<dbReference type="Gene3D" id="1.10.287.1040">
    <property type="entry name" value="Exonuclease VII, small subunit"/>
    <property type="match status" value="1"/>
</dbReference>
<dbReference type="NCBIfam" id="NF002139">
    <property type="entry name" value="PRK00977.1-3"/>
    <property type="match status" value="1"/>
</dbReference>
<dbReference type="InterPro" id="IPR003761">
    <property type="entry name" value="Exonuc_VII_S"/>
</dbReference>
<evidence type="ECO:0000256" key="7">
    <source>
        <dbReference type="SAM" id="MobiDB-lite"/>
    </source>
</evidence>
<dbReference type="STRING" id="590998.Celf_2919"/>
<evidence type="ECO:0000256" key="5">
    <source>
        <dbReference type="ARBA" id="ARBA00022839"/>
    </source>
</evidence>
<protein>
    <recommendedName>
        <fullName evidence="6">Exodeoxyribonuclease 7 small subunit</fullName>
        <ecNumber evidence="6">3.1.11.6</ecNumber>
    </recommendedName>
    <alternativeName>
        <fullName evidence="6">Exodeoxyribonuclease VII small subunit</fullName>
        <shortName evidence="6">Exonuclease VII small subunit</shortName>
    </alternativeName>
</protein>
<gene>
    <name evidence="6" type="primary">xseB</name>
    <name evidence="8" type="ordered locus">Celf_2919</name>
</gene>
<dbReference type="EC" id="3.1.11.6" evidence="6"/>
<dbReference type="GO" id="GO:0008855">
    <property type="term" value="F:exodeoxyribonuclease VII activity"/>
    <property type="evidence" value="ECO:0007669"/>
    <property type="project" value="UniProtKB-UniRule"/>
</dbReference>
<dbReference type="PANTHER" id="PTHR34137">
    <property type="entry name" value="EXODEOXYRIBONUCLEASE 7 SMALL SUBUNIT"/>
    <property type="match status" value="1"/>
</dbReference>
<dbReference type="GO" id="GO:0005829">
    <property type="term" value="C:cytosol"/>
    <property type="evidence" value="ECO:0007669"/>
    <property type="project" value="TreeGrafter"/>
</dbReference>
<keyword evidence="4 6" id="KW-0378">Hydrolase</keyword>
<dbReference type="SUPFAM" id="SSF116842">
    <property type="entry name" value="XseB-like"/>
    <property type="match status" value="1"/>
</dbReference>
<keyword evidence="2 6" id="KW-0963">Cytoplasm</keyword>
<accession>F4H8N3</accession>
<dbReference type="AlphaFoldDB" id="F4H8N3"/>
<reference evidence="8 9" key="1">
    <citation type="submission" date="2011-04" db="EMBL/GenBank/DDBJ databases">
        <title>Complete sequence of Cellulomonas fimi ATCC 484.</title>
        <authorList>
            <consortium name="US DOE Joint Genome Institute"/>
            <person name="Lucas S."/>
            <person name="Han J."/>
            <person name="Lapidus A."/>
            <person name="Cheng J.-F."/>
            <person name="Goodwin L."/>
            <person name="Pitluck S."/>
            <person name="Peters L."/>
            <person name="Chertkov O."/>
            <person name="Detter J.C."/>
            <person name="Han C."/>
            <person name="Tapia R."/>
            <person name="Land M."/>
            <person name="Hauser L."/>
            <person name="Kyrpides N."/>
            <person name="Ivanova N."/>
            <person name="Ovchinnikova G."/>
            <person name="Pagani I."/>
            <person name="Mead D."/>
            <person name="Brumm P."/>
            <person name="Woyke T."/>
        </authorList>
    </citation>
    <scope>NUCLEOTIDE SEQUENCE [LARGE SCALE GENOMIC DNA]</scope>
    <source>
        <strain evidence="9">ATCC 484 / DSM 20113 / JCM 1341 / NBRC 15513 / NCIMB 8980 / NCTC 7547</strain>
    </source>
</reference>
<dbReference type="HOGENOM" id="CLU_145918_0_2_11"/>
<comment type="catalytic activity">
    <reaction evidence="6">
        <text>Exonucleolytic cleavage in either 5'- to 3'- or 3'- to 5'-direction to yield nucleoside 5'-phosphates.</text>
        <dbReference type="EC" id="3.1.11.6"/>
    </reaction>
</comment>
<dbReference type="KEGG" id="cfi:Celf_2919"/>
<dbReference type="Proteomes" id="UP000008460">
    <property type="component" value="Chromosome"/>
</dbReference>
<comment type="subcellular location">
    <subcellularLocation>
        <location evidence="6">Cytoplasm</location>
    </subcellularLocation>
</comment>
<comment type="function">
    <text evidence="6">Bidirectionally degrades single-stranded DNA into large acid-insoluble oligonucleotides, which are then degraded further into small acid-soluble oligonucleotides.</text>
</comment>
<dbReference type="NCBIfam" id="TIGR01280">
    <property type="entry name" value="xseB"/>
    <property type="match status" value="1"/>
</dbReference>
<dbReference type="HAMAP" id="MF_00337">
    <property type="entry name" value="Exonuc_7_S"/>
    <property type="match status" value="1"/>
</dbReference>
<comment type="subunit">
    <text evidence="6">Heterooligomer composed of large and small subunits.</text>
</comment>
<dbReference type="GO" id="GO:0006308">
    <property type="term" value="P:DNA catabolic process"/>
    <property type="evidence" value="ECO:0007669"/>
    <property type="project" value="UniProtKB-UniRule"/>
</dbReference>
<sequence>MPTTPEPSAAPDSPPPAQVDHPDVAALTYEQARDELVQVVARLEAGGASLEESLRLWERGEALAARCQQWLDGARERLAAVRAADDDGPVGRTPTPEEDER</sequence>
<evidence type="ECO:0000256" key="4">
    <source>
        <dbReference type="ARBA" id="ARBA00022801"/>
    </source>
</evidence>
<name>F4H8N3_CELFA</name>
<dbReference type="InterPro" id="IPR037004">
    <property type="entry name" value="Exonuc_VII_ssu_sf"/>
</dbReference>
<feature type="region of interest" description="Disordered" evidence="7">
    <location>
        <begin position="1"/>
        <end position="21"/>
    </location>
</feature>
<proteinExistence type="inferred from homology"/>
<dbReference type="eggNOG" id="COG1722">
    <property type="taxonomic scope" value="Bacteria"/>
</dbReference>